<evidence type="ECO:0000256" key="3">
    <source>
        <dbReference type="ARBA" id="ARBA00023136"/>
    </source>
</evidence>
<name>A0A918Z9V8_9GAMM</name>
<protein>
    <recommendedName>
        <fullName evidence="11">Sugar transporter</fullName>
    </recommendedName>
</protein>
<evidence type="ECO:0000256" key="7">
    <source>
        <dbReference type="SAM" id="MobiDB-lite"/>
    </source>
</evidence>
<keyword evidence="2 8" id="KW-0732">Signal</keyword>
<keyword evidence="4" id="KW-0564">Palmitate</keyword>
<keyword evidence="5" id="KW-0998">Cell outer membrane</keyword>
<evidence type="ECO:0000313" key="10">
    <source>
        <dbReference type="Proteomes" id="UP000636453"/>
    </source>
</evidence>
<comment type="subcellular location">
    <subcellularLocation>
        <location evidence="1">Cell outer membrane</location>
        <topology evidence="1">Lipid-anchor</topology>
    </subcellularLocation>
</comment>
<feature type="chain" id="PRO_5037633674" description="Sugar transporter" evidence="8">
    <location>
        <begin position="23"/>
        <end position="80"/>
    </location>
</feature>
<reference evidence="9" key="1">
    <citation type="journal article" date="2014" name="Int. J. Syst. Evol. Microbiol.">
        <title>Complete genome sequence of Corynebacterium casei LMG S-19264T (=DSM 44701T), isolated from a smear-ripened cheese.</title>
        <authorList>
            <consortium name="US DOE Joint Genome Institute (JGI-PGF)"/>
            <person name="Walter F."/>
            <person name="Albersmeier A."/>
            <person name="Kalinowski J."/>
            <person name="Ruckert C."/>
        </authorList>
    </citation>
    <scope>NUCLEOTIDE SEQUENCE</scope>
    <source>
        <strain evidence="9">KCTC 32020</strain>
    </source>
</reference>
<dbReference type="PROSITE" id="PS51257">
    <property type="entry name" value="PROKAR_LIPOPROTEIN"/>
    <property type="match status" value="1"/>
</dbReference>
<feature type="compositionally biased region" description="Low complexity" evidence="7">
    <location>
        <begin position="61"/>
        <end position="73"/>
    </location>
</feature>
<evidence type="ECO:0000256" key="8">
    <source>
        <dbReference type="SAM" id="SignalP"/>
    </source>
</evidence>
<sequence>MNRILVLASLALALLLAACGNKGPLVLPAAPAEETVEPGAPQADELPAPPAEDGAAATGNDAPPAEPATAAPPADDDGND</sequence>
<dbReference type="Pfam" id="PF13627">
    <property type="entry name" value="LptM_cons"/>
    <property type="match status" value="1"/>
</dbReference>
<dbReference type="Proteomes" id="UP000636453">
    <property type="component" value="Unassembled WGS sequence"/>
</dbReference>
<evidence type="ECO:0000256" key="6">
    <source>
        <dbReference type="ARBA" id="ARBA00023288"/>
    </source>
</evidence>
<feature type="region of interest" description="Disordered" evidence="7">
    <location>
        <begin position="24"/>
        <end position="80"/>
    </location>
</feature>
<dbReference type="EMBL" id="BNCF01000013">
    <property type="protein sequence ID" value="GHE40053.1"/>
    <property type="molecule type" value="Genomic_DNA"/>
</dbReference>
<proteinExistence type="predicted"/>
<comment type="caution">
    <text evidence="9">The sequence shown here is derived from an EMBL/GenBank/DDBJ whole genome shotgun (WGS) entry which is preliminary data.</text>
</comment>
<feature type="signal peptide" evidence="8">
    <location>
        <begin position="1"/>
        <end position="22"/>
    </location>
</feature>
<keyword evidence="3" id="KW-0472">Membrane</keyword>
<dbReference type="InterPro" id="IPR032831">
    <property type="entry name" value="LptM_cons"/>
</dbReference>
<keyword evidence="6" id="KW-0449">Lipoprotein</keyword>
<dbReference type="NCBIfam" id="NF047847">
    <property type="entry name" value="SS_mature_LptM"/>
    <property type="match status" value="1"/>
</dbReference>
<evidence type="ECO:0000256" key="4">
    <source>
        <dbReference type="ARBA" id="ARBA00023139"/>
    </source>
</evidence>
<dbReference type="RefSeq" id="WP_146473305.1">
    <property type="nucleotide sequence ID" value="NZ_BNCF01000013.1"/>
</dbReference>
<gene>
    <name evidence="9" type="ORF">GCM10007167_22710</name>
</gene>
<evidence type="ECO:0000256" key="1">
    <source>
        <dbReference type="ARBA" id="ARBA00004459"/>
    </source>
</evidence>
<organism evidence="9 10">
    <name type="scientific">Vulcaniibacterium thermophilum</name>
    <dbReference type="NCBI Taxonomy" id="1169913"/>
    <lineage>
        <taxon>Bacteria</taxon>
        <taxon>Pseudomonadati</taxon>
        <taxon>Pseudomonadota</taxon>
        <taxon>Gammaproteobacteria</taxon>
        <taxon>Lysobacterales</taxon>
        <taxon>Lysobacteraceae</taxon>
        <taxon>Vulcaniibacterium</taxon>
    </lineage>
</organism>
<evidence type="ECO:0000313" key="9">
    <source>
        <dbReference type="EMBL" id="GHE40053.1"/>
    </source>
</evidence>
<accession>A0A918Z9V8</accession>
<dbReference type="GO" id="GO:0009279">
    <property type="term" value="C:cell outer membrane"/>
    <property type="evidence" value="ECO:0007669"/>
    <property type="project" value="UniProtKB-SubCell"/>
</dbReference>
<evidence type="ECO:0000256" key="5">
    <source>
        <dbReference type="ARBA" id="ARBA00023237"/>
    </source>
</evidence>
<evidence type="ECO:0000256" key="2">
    <source>
        <dbReference type="ARBA" id="ARBA00022729"/>
    </source>
</evidence>
<keyword evidence="10" id="KW-1185">Reference proteome</keyword>
<evidence type="ECO:0008006" key="11">
    <source>
        <dbReference type="Google" id="ProtNLM"/>
    </source>
</evidence>
<reference evidence="9" key="2">
    <citation type="submission" date="2020-09" db="EMBL/GenBank/DDBJ databases">
        <authorList>
            <person name="Sun Q."/>
            <person name="Kim S."/>
        </authorList>
    </citation>
    <scope>NUCLEOTIDE SEQUENCE</scope>
    <source>
        <strain evidence="9">KCTC 32020</strain>
    </source>
</reference>
<dbReference type="AlphaFoldDB" id="A0A918Z9V8"/>